<comment type="function">
    <text evidence="13">The RuvA-RuvB-RuvC complex processes Holliday junction (HJ) DNA during genetic recombination and DNA repair. Endonuclease that resolves HJ intermediates. Cleaves cruciform DNA by making single-stranded nicks across the HJ at symmetrical positions within the homologous arms, yielding a 5'-phosphate and a 3'-hydroxyl group; requires a central core of homology in the junction. The consensus cleavage sequence is 5'-(A/T)TT(C/G)-3'. Cleavage occurs on the 3'-side of the TT dinucleotide at the point of strand exchange. HJ branch migration catalyzed by RuvA-RuvB allows RuvC to scan DNA until it finds its consensus sequence, where it cleaves and resolves the cruciform DNA.</text>
</comment>
<gene>
    <name evidence="13 17" type="primary">ruvC</name>
    <name evidence="16" type="ORF">L0P79_12495</name>
    <name evidence="17" type="ORF">NE579_12885</name>
</gene>
<dbReference type="InterPro" id="IPR036397">
    <property type="entry name" value="RNaseH_sf"/>
</dbReference>
<evidence type="ECO:0000256" key="9">
    <source>
        <dbReference type="ARBA" id="ARBA00023125"/>
    </source>
</evidence>
<dbReference type="EC" id="3.1.21.10" evidence="13 14"/>
<evidence type="ECO:0000256" key="1">
    <source>
        <dbReference type="ARBA" id="ARBA00009518"/>
    </source>
</evidence>
<evidence type="ECO:0000256" key="11">
    <source>
        <dbReference type="ARBA" id="ARBA00023204"/>
    </source>
</evidence>
<dbReference type="EMBL" id="JANFYS010000029">
    <property type="protein sequence ID" value="MCQ4771337.1"/>
    <property type="molecule type" value="Genomic_DNA"/>
</dbReference>
<evidence type="ECO:0000313" key="18">
    <source>
        <dbReference type="Proteomes" id="UP001200313"/>
    </source>
</evidence>
<evidence type="ECO:0000256" key="2">
    <source>
        <dbReference type="ARBA" id="ARBA00022490"/>
    </source>
</evidence>
<dbReference type="PROSITE" id="PS01321">
    <property type="entry name" value="RUVC"/>
    <property type="match status" value="1"/>
</dbReference>
<proteinExistence type="inferred from homology"/>
<dbReference type="PRINTS" id="PR00696">
    <property type="entry name" value="RSOLVASERUVC"/>
</dbReference>
<feature type="binding site" evidence="13">
    <location>
        <position position="7"/>
    </location>
    <ligand>
        <name>Mg(2+)</name>
        <dbReference type="ChEBI" id="CHEBI:18420"/>
        <label>1</label>
    </ligand>
</feature>
<feature type="active site" evidence="13">
    <location>
        <position position="67"/>
    </location>
</feature>
<dbReference type="SUPFAM" id="SSF53098">
    <property type="entry name" value="Ribonuclease H-like"/>
    <property type="match status" value="1"/>
</dbReference>
<keyword evidence="7 13" id="KW-0378">Hydrolase</keyword>
<dbReference type="PANTHER" id="PTHR30194:SF3">
    <property type="entry name" value="CROSSOVER JUNCTION ENDODEOXYRIBONUCLEASE RUVC"/>
    <property type="match status" value="1"/>
</dbReference>
<feature type="binding site" evidence="13">
    <location>
        <position position="67"/>
    </location>
    <ligand>
        <name>Mg(2+)</name>
        <dbReference type="ChEBI" id="CHEBI:18420"/>
        <label>2</label>
    </ligand>
</feature>
<dbReference type="Pfam" id="PF02075">
    <property type="entry name" value="RuvC"/>
    <property type="match status" value="1"/>
</dbReference>
<evidence type="ECO:0000256" key="10">
    <source>
        <dbReference type="ARBA" id="ARBA00023172"/>
    </source>
</evidence>
<dbReference type="InterPro" id="IPR002176">
    <property type="entry name" value="X-over_junc_endoDNase_RuvC"/>
</dbReference>
<keyword evidence="9 13" id="KW-0238">DNA-binding</keyword>
<comment type="subcellular location">
    <subcellularLocation>
        <location evidence="13">Cytoplasm</location>
    </subcellularLocation>
</comment>
<organism evidence="17 19">
    <name type="scientific">Intestinimonas massiliensis</name>
    <name type="common">ex Afouda et al. 2020</name>
    <dbReference type="NCBI Taxonomy" id="1673721"/>
    <lineage>
        <taxon>Bacteria</taxon>
        <taxon>Bacillati</taxon>
        <taxon>Bacillota</taxon>
        <taxon>Clostridia</taxon>
        <taxon>Eubacteriales</taxon>
        <taxon>Intestinimonas</taxon>
    </lineage>
</organism>
<dbReference type="GO" id="GO:0008821">
    <property type="term" value="F:crossover junction DNA endonuclease activity"/>
    <property type="evidence" value="ECO:0007669"/>
    <property type="project" value="UniProtKB-UniRule"/>
</dbReference>
<feature type="active site" evidence="13">
    <location>
        <position position="7"/>
    </location>
</feature>
<evidence type="ECO:0000313" key="17">
    <source>
        <dbReference type="EMBL" id="MCQ4771337.1"/>
    </source>
</evidence>
<evidence type="ECO:0000256" key="14">
    <source>
        <dbReference type="NCBIfam" id="TIGR00228"/>
    </source>
</evidence>
<dbReference type="InterPro" id="IPR020563">
    <property type="entry name" value="X-over_junc_endoDNase_Mg_BS"/>
</dbReference>
<dbReference type="GO" id="GO:0006310">
    <property type="term" value="P:DNA recombination"/>
    <property type="evidence" value="ECO:0007669"/>
    <property type="project" value="UniProtKB-UniRule"/>
</dbReference>
<name>A0AAW5JQZ7_9FIRM</name>
<keyword evidence="5 13" id="KW-0255">Endonuclease</keyword>
<dbReference type="Gene3D" id="3.30.420.10">
    <property type="entry name" value="Ribonuclease H-like superfamily/Ribonuclease H"/>
    <property type="match status" value="1"/>
</dbReference>
<dbReference type="Proteomes" id="UP001200313">
    <property type="component" value="Unassembled WGS sequence"/>
</dbReference>
<dbReference type="HAMAP" id="MF_00034">
    <property type="entry name" value="RuvC"/>
    <property type="match status" value="1"/>
</dbReference>
<comment type="catalytic activity">
    <reaction evidence="12 13">
        <text>Endonucleolytic cleavage at a junction such as a reciprocal single-stranded crossover between two homologous DNA duplexes (Holliday junction).</text>
        <dbReference type="EC" id="3.1.21.10"/>
    </reaction>
</comment>
<evidence type="ECO:0000313" key="16">
    <source>
        <dbReference type="EMBL" id="MCG4527873.1"/>
    </source>
</evidence>
<keyword evidence="18" id="KW-1185">Reference proteome</keyword>
<keyword evidence="6 13" id="KW-0227">DNA damage</keyword>
<comment type="caution">
    <text evidence="17">The sequence shown here is derived from an EMBL/GenBank/DDBJ whole genome shotgun (WGS) entry which is preliminary data.</text>
</comment>
<evidence type="ECO:0000256" key="5">
    <source>
        <dbReference type="ARBA" id="ARBA00022759"/>
    </source>
</evidence>
<dbReference type="FunFam" id="3.30.420.10:FF:000002">
    <property type="entry name" value="Crossover junction endodeoxyribonuclease RuvC"/>
    <property type="match status" value="1"/>
</dbReference>
<dbReference type="InterPro" id="IPR012337">
    <property type="entry name" value="RNaseH-like_sf"/>
</dbReference>
<evidence type="ECO:0000256" key="3">
    <source>
        <dbReference type="ARBA" id="ARBA00022722"/>
    </source>
</evidence>
<evidence type="ECO:0000256" key="4">
    <source>
        <dbReference type="ARBA" id="ARBA00022723"/>
    </source>
</evidence>
<comment type="similarity">
    <text evidence="1 13">Belongs to the RuvC family.</text>
</comment>
<dbReference type="GO" id="GO:0006281">
    <property type="term" value="P:DNA repair"/>
    <property type="evidence" value="ECO:0007669"/>
    <property type="project" value="UniProtKB-UniRule"/>
</dbReference>
<keyword evidence="3 13" id="KW-0540">Nuclease</keyword>
<sequence length="177" mass="19164">MVILGIDPGFAIVGFGVLEAERGTTRLIRCGTITTPAGQPLPARLLQISNDMSELLTVFQPDAMAVEELYFNNNVTTGIGVAQARGVILTEAERQAVPIFEYSPSEVKLAVAGYGKAEKRQVMEMTRRLLALRAVPRPDDAADAVAIALCHARSRTSRLQSPEAARPGSGRYEVRKK</sequence>
<evidence type="ECO:0000256" key="15">
    <source>
        <dbReference type="SAM" id="MobiDB-lite"/>
    </source>
</evidence>
<dbReference type="EMBL" id="JAKNJB010000022">
    <property type="protein sequence ID" value="MCG4527873.1"/>
    <property type="molecule type" value="Genomic_DNA"/>
</dbReference>
<evidence type="ECO:0000256" key="13">
    <source>
        <dbReference type="HAMAP-Rule" id="MF_00034"/>
    </source>
</evidence>
<dbReference type="PANTHER" id="PTHR30194">
    <property type="entry name" value="CROSSOVER JUNCTION ENDODEOXYRIBONUCLEASE RUVC"/>
    <property type="match status" value="1"/>
</dbReference>
<dbReference type="CDD" id="cd16962">
    <property type="entry name" value="RuvC"/>
    <property type="match status" value="1"/>
</dbReference>
<evidence type="ECO:0000256" key="8">
    <source>
        <dbReference type="ARBA" id="ARBA00022842"/>
    </source>
</evidence>
<dbReference type="GO" id="GO:0005737">
    <property type="term" value="C:cytoplasm"/>
    <property type="evidence" value="ECO:0007669"/>
    <property type="project" value="UniProtKB-SubCell"/>
</dbReference>
<evidence type="ECO:0000256" key="6">
    <source>
        <dbReference type="ARBA" id="ARBA00022763"/>
    </source>
</evidence>
<evidence type="ECO:0000313" key="19">
    <source>
        <dbReference type="Proteomes" id="UP001204562"/>
    </source>
</evidence>
<accession>A0AAW5JQZ7</accession>
<keyword evidence="11 13" id="KW-0234">DNA repair</keyword>
<dbReference type="NCBIfam" id="NF000711">
    <property type="entry name" value="PRK00039.2-1"/>
    <property type="match status" value="1"/>
</dbReference>
<dbReference type="GO" id="GO:0003677">
    <property type="term" value="F:DNA binding"/>
    <property type="evidence" value="ECO:0007669"/>
    <property type="project" value="UniProtKB-KW"/>
</dbReference>
<keyword evidence="10 13" id="KW-0233">DNA recombination</keyword>
<evidence type="ECO:0000256" key="12">
    <source>
        <dbReference type="ARBA" id="ARBA00029354"/>
    </source>
</evidence>
<dbReference type="GO" id="GO:0000287">
    <property type="term" value="F:magnesium ion binding"/>
    <property type="evidence" value="ECO:0007669"/>
    <property type="project" value="UniProtKB-UniRule"/>
</dbReference>
<feature type="active site" evidence="13">
    <location>
        <position position="140"/>
    </location>
</feature>
<comment type="subunit">
    <text evidence="13">Homodimer which binds Holliday junction (HJ) DNA. The HJ becomes 2-fold symmetrical on binding to RuvC with unstacked arms; it has a different conformation from HJ DNA in complex with RuvA. In the full resolvosome a probable DNA-RuvA(4)-RuvB(12)-RuvC(2) complex forms which resolves the HJ.</text>
</comment>
<feature type="binding site" evidence="13">
    <location>
        <position position="140"/>
    </location>
    <ligand>
        <name>Mg(2+)</name>
        <dbReference type="ChEBI" id="CHEBI:18420"/>
        <label>1</label>
    </ligand>
</feature>
<dbReference type="GO" id="GO:0048476">
    <property type="term" value="C:Holliday junction resolvase complex"/>
    <property type="evidence" value="ECO:0007669"/>
    <property type="project" value="UniProtKB-UniRule"/>
</dbReference>
<reference evidence="16 18" key="1">
    <citation type="submission" date="2022-01" db="EMBL/GenBank/DDBJ databases">
        <title>Collection of gut derived symbiotic bacterial strains cultured from healthy donors.</title>
        <authorList>
            <person name="Lin H."/>
            <person name="Kohout C."/>
            <person name="Waligurski E."/>
            <person name="Pamer E.G."/>
        </authorList>
    </citation>
    <scope>NUCLEOTIDE SEQUENCE [LARGE SCALE GENOMIC DNA]</scope>
    <source>
        <strain evidence="16 18">DFI.3.7</strain>
    </source>
</reference>
<dbReference type="RefSeq" id="WP_238074438.1">
    <property type="nucleotide sequence ID" value="NZ_JAKNJB010000022.1"/>
</dbReference>
<keyword evidence="8 13" id="KW-0460">Magnesium</keyword>
<keyword evidence="4 13" id="KW-0479">Metal-binding</keyword>
<feature type="region of interest" description="Disordered" evidence="15">
    <location>
        <begin position="155"/>
        <end position="177"/>
    </location>
</feature>
<evidence type="ECO:0000256" key="7">
    <source>
        <dbReference type="ARBA" id="ARBA00022801"/>
    </source>
</evidence>
<comment type="cofactor">
    <cofactor evidence="13">
        <name>Mg(2+)</name>
        <dbReference type="ChEBI" id="CHEBI:18420"/>
    </cofactor>
    <text evidence="13">Binds 2 Mg(2+) ion per subunit.</text>
</comment>
<reference evidence="17" key="2">
    <citation type="submission" date="2022-06" db="EMBL/GenBank/DDBJ databases">
        <title>Isolation of gut microbiota from human fecal samples.</title>
        <authorList>
            <person name="Pamer E.G."/>
            <person name="Barat B."/>
            <person name="Waligurski E."/>
            <person name="Medina S."/>
            <person name="Paddock L."/>
            <person name="Mostad J."/>
        </authorList>
    </citation>
    <scope>NUCLEOTIDE SEQUENCE</scope>
    <source>
        <strain evidence="17">DFI.9.91</strain>
    </source>
</reference>
<dbReference type="AlphaFoldDB" id="A0AAW5JQZ7"/>
<protein>
    <recommendedName>
        <fullName evidence="13 14">Crossover junction endodeoxyribonuclease RuvC</fullName>
        <ecNumber evidence="13 14">3.1.21.10</ecNumber>
    </recommendedName>
    <alternativeName>
        <fullName evidence="13">Holliday junction nuclease RuvC</fullName>
    </alternativeName>
    <alternativeName>
        <fullName evidence="13">Holliday junction resolvase RuvC</fullName>
    </alternativeName>
</protein>
<dbReference type="NCBIfam" id="TIGR00228">
    <property type="entry name" value="ruvC"/>
    <property type="match status" value="1"/>
</dbReference>
<keyword evidence="2 13" id="KW-0963">Cytoplasm</keyword>
<dbReference type="Proteomes" id="UP001204562">
    <property type="component" value="Unassembled WGS sequence"/>
</dbReference>